<dbReference type="InterPro" id="IPR036514">
    <property type="entry name" value="SGNH_hydro_sf"/>
</dbReference>
<feature type="signal peptide" evidence="1">
    <location>
        <begin position="1"/>
        <end position="29"/>
    </location>
</feature>
<dbReference type="EMBL" id="RAHX01000001">
    <property type="protein sequence ID" value="RJY08963.1"/>
    <property type="molecule type" value="Genomic_DNA"/>
</dbReference>
<keyword evidence="1" id="KW-0732">Signal</keyword>
<comment type="caution">
    <text evidence="3">The sequence shown here is derived from an EMBL/GenBank/DDBJ whole genome shotgun (WGS) entry which is preliminary data.</text>
</comment>
<dbReference type="AlphaFoldDB" id="A0A419RT37"/>
<dbReference type="RefSeq" id="WP_120047974.1">
    <property type="nucleotide sequence ID" value="NZ_RAHX01000001.1"/>
</dbReference>
<dbReference type="Pfam" id="PF13472">
    <property type="entry name" value="Lipase_GDSL_2"/>
    <property type="match status" value="1"/>
</dbReference>
<protein>
    <submittedName>
        <fullName evidence="3">Arylesterase</fullName>
    </submittedName>
</protein>
<dbReference type="Proteomes" id="UP000285232">
    <property type="component" value="Unassembled WGS sequence"/>
</dbReference>
<reference evidence="3 4" key="1">
    <citation type="journal article" date="2017" name="Int. J. Syst. Evol. Microbiol.">
        <title>Erythrobacter aquimixticola sp. nov., isolated from the junction between the ocean and a freshwater spring.</title>
        <authorList>
            <person name="Park S."/>
            <person name="Jung Y.T."/>
            <person name="Choi S.J."/>
            <person name="Yoon J.H."/>
        </authorList>
    </citation>
    <scope>NUCLEOTIDE SEQUENCE [LARGE SCALE GENOMIC DNA]</scope>
    <source>
        <strain evidence="3 4">JSSK-14</strain>
    </source>
</reference>
<keyword evidence="4" id="KW-1185">Reference proteome</keyword>
<name>A0A419RT37_9SPHN</name>
<evidence type="ECO:0000313" key="3">
    <source>
        <dbReference type="EMBL" id="RJY08963.1"/>
    </source>
</evidence>
<proteinExistence type="predicted"/>
<dbReference type="CDD" id="cd01822">
    <property type="entry name" value="Lysophospholipase_L1_like"/>
    <property type="match status" value="1"/>
</dbReference>
<dbReference type="InterPro" id="IPR013830">
    <property type="entry name" value="SGNH_hydro"/>
</dbReference>
<dbReference type="Gene3D" id="3.40.50.1110">
    <property type="entry name" value="SGNH hydrolase"/>
    <property type="match status" value="1"/>
</dbReference>
<feature type="domain" description="SGNH hydrolase-type esterase" evidence="2">
    <location>
        <begin position="58"/>
        <end position="219"/>
    </location>
</feature>
<evidence type="ECO:0000256" key="1">
    <source>
        <dbReference type="SAM" id="SignalP"/>
    </source>
</evidence>
<dbReference type="GO" id="GO:0004622">
    <property type="term" value="F:phosphatidylcholine lysophospholipase activity"/>
    <property type="evidence" value="ECO:0007669"/>
    <property type="project" value="TreeGrafter"/>
</dbReference>
<dbReference type="OrthoDB" id="9786188at2"/>
<accession>A0A419RT37</accession>
<dbReference type="InterPro" id="IPR051532">
    <property type="entry name" value="Ester_Hydrolysis_Enzymes"/>
</dbReference>
<dbReference type="SUPFAM" id="SSF52266">
    <property type="entry name" value="SGNH hydrolase"/>
    <property type="match status" value="1"/>
</dbReference>
<dbReference type="PANTHER" id="PTHR30383:SF24">
    <property type="entry name" value="THIOESTERASE 1_PROTEASE 1_LYSOPHOSPHOLIPASE L1"/>
    <property type="match status" value="1"/>
</dbReference>
<evidence type="ECO:0000259" key="2">
    <source>
        <dbReference type="Pfam" id="PF13472"/>
    </source>
</evidence>
<gene>
    <name evidence="3" type="ORF">D6201_05935</name>
</gene>
<feature type="chain" id="PRO_5019410766" evidence="1">
    <location>
        <begin position="30"/>
        <end position="238"/>
    </location>
</feature>
<dbReference type="PANTHER" id="PTHR30383">
    <property type="entry name" value="THIOESTERASE 1/PROTEASE 1/LYSOPHOSPHOLIPASE L1"/>
    <property type="match status" value="1"/>
</dbReference>
<organism evidence="3 4">
    <name type="scientific">Aurantiacibacter aquimixticola</name>
    <dbReference type="NCBI Taxonomy" id="1958945"/>
    <lineage>
        <taxon>Bacteria</taxon>
        <taxon>Pseudomonadati</taxon>
        <taxon>Pseudomonadota</taxon>
        <taxon>Alphaproteobacteria</taxon>
        <taxon>Sphingomonadales</taxon>
        <taxon>Erythrobacteraceae</taxon>
        <taxon>Aurantiacibacter</taxon>
    </lineage>
</organism>
<sequence length="238" mass="25255">MNKPNQSPWAARIAASSIALALAACGAEAPPPAAPAEADAPVSEELPIMGPERVILGFGDSLMAGYQLGEDEGYPEVLEDVLRARGVNARVVDAGVSGDTTAAGLQRIEYVLDNLEETPDLAIVELGGNDLLRGLSPDETRSNLGKIIAALKSRDIPVLLMGMRAPPNYGPEFQSGFDGLYRDLAKEYDTALVPFFMAPLVTDPSLLMDDRVHPTAEGVREMVAATVDQVAEALPEEE</sequence>
<dbReference type="PROSITE" id="PS51257">
    <property type="entry name" value="PROKAR_LIPOPROTEIN"/>
    <property type="match status" value="1"/>
</dbReference>
<evidence type="ECO:0000313" key="4">
    <source>
        <dbReference type="Proteomes" id="UP000285232"/>
    </source>
</evidence>